<keyword evidence="3 9" id="KW-1133">Transmembrane helix</keyword>
<dbReference type="Gene3D" id="1.20.1070.10">
    <property type="entry name" value="Rhodopsin 7-helix transmembrane proteins"/>
    <property type="match status" value="1"/>
</dbReference>
<evidence type="ECO:0000256" key="4">
    <source>
        <dbReference type="ARBA" id="ARBA00023040"/>
    </source>
</evidence>
<feature type="compositionally biased region" description="Polar residues" evidence="8">
    <location>
        <begin position="361"/>
        <end position="376"/>
    </location>
</feature>
<dbReference type="PANTHER" id="PTHR45695:SF9">
    <property type="entry name" value="LEUCOKININ RECEPTOR"/>
    <property type="match status" value="1"/>
</dbReference>
<dbReference type="CDD" id="cd00637">
    <property type="entry name" value="7tm_classA_rhodopsin-like"/>
    <property type="match status" value="1"/>
</dbReference>
<evidence type="ECO:0000313" key="12">
    <source>
        <dbReference type="RefSeq" id="XP_031549319.1"/>
    </source>
</evidence>
<dbReference type="GO" id="GO:0004930">
    <property type="term" value="F:G protein-coupled receptor activity"/>
    <property type="evidence" value="ECO:0007669"/>
    <property type="project" value="UniProtKB-KW"/>
</dbReference>
<keyword evidence="4" id="KW-0297">G-protein coupled receptor</keyword>
<evidence type="ECO:0000256" key="8">
    <source>
        <dbReference type="SAM" id="MobiDB-lite"/>
    </source>
</evidence>
<feature type="transmembrane region" description="Helical" evidence="9">
    <location>
        <begin position="202"/>
        <end position="221"/>
    </location>
</feature>
<keyword evidence="5 9" id="KW-0472">Membrane</keyword>
<dbReference type="InterPro" id="IPR017452">
    <property type="entry name" value="GPCR_Rhodpsn_7TM"/>
</dbReference>
<dbReference type="AlphaFoldDB" id="A0A6P8GYN2"/>
<feature type="region of interest" description="Disordered" evidence="8">
    <location>
        <begin position="355"/>
        <end position="383"/>
    </location>
</feature>
<reference evidence="12" key="1">
    <citation type="submission" date="2025-08" db="UniProtKB">
        <authorList>
            <consortium name="RefSeq"/>
        </authorList>
    </citation>
    <scope>IDENTIFICATION</scope>
    <source>
        <tissue evidence="12">Tentacle</tissue>
    </source>
</reference>
<name>A0A6P8GYN2_ACTTE</name>
<feature type="transmembrane region" description="Helical" evidence="9">
    <location>
        <begin position="45"/>
        <end position="66"/>
    </location>
</feature>
<dbReference type="PANTHER" id="PTHR45695">
    <property type="entry name" value="LEUCOKININ RECEPTOR-RELATED"/>
    <property type="match status" value="1"/>
</dbReference>
<keyword evidence="7" id="KW-0807">Transducer</keyword>
<dbReference type="InterPro" id="IPR000276">
    <property type="entry name" value="GPCR_Rhodpsn"/>
</dbReference>
<evidence type="ECO:0000256" key="5">
    <source>
        <dbReference type="ARBA" id="ARBA00023136"/>
    </source>
</evidence>
<evidence type="ECO:0000256" key="7">
    <source>
        <dbReference type="ARBA" id="ARBA00023224"/>
    </source>
</evidence>
<keyword evidence="2 9" id="KW-0812">Transmembrane</keyword>
<evidence type="ECO:0000256" key="1">
    <source>
        <dbReference type="ARBA" id="ARBA00004141"/>
    </source>
</evidence>
<organism evidence="11 12">
    <name type="scientific">Actinia tenebrosa</name>
    <name type="common">Australian red waratah sea anemone</name>
    <dbReference type="NCBI Taxonomy" id="6105"/>
    <lineage>
        <taxon>Eukaryota</taxon>
        <taxon>Metazoa</taxon>
        <taxon>Cnidaria</taxon>
        <taxon>Anthozoa</taxon>
        <taxon>Hexacorallia</taxon>
        <taxon>Actiniaria</taxon>
        <taxon>Actiniidae</taxon>
        <taxon>Actinia</taxon>
    </lineage>
</organism>
<dbReference type="RefSeq" id="XP_031549319.1">
    <property type="nucleotide sequence ID" value="XM_031693459.1"/>
</dbReference>
<evidence type="ECO:0000256" key="6">
    <source>
        <dbReference type="ARBA" id="ARBA00023170"/>
    </source>
</evidence>
<evidence type="ECO:0000256" key="3">
    <source>
        <dbReference type="ARBA" id="ARBA00022989"/>
    </source>
</evidence>
<comment type="subcellular location">
    <subcellularLocation>
        <location evidence="1">Membrane</location>
        <topology evidence="1">Multi-pass membrane protein</topology>
    </subcellularLocation>
</comment>
<proteinExistence type="predicted"/>
<keyword evidence="11" id="KW-1185">Reference proteome</keyword>
<keyword evidence="6" id="KW-0675">Receptor</keyword>
<feature type="domain" description="G-protein coupled receptors family 1 profile" evidence="10">
    <location>
        <begin position="57"/>
        <end position="333"/>
    </location>
</feature>
<accession>A0A6P8GYN2</accession>
<dbReference type="Proteomes" id="UP000515163">
    <property type="component" value="Unplaced"/>
</dbReference>
<dbReference type="PROSITE" id="PS50262">
    <property type="entry name" value="G_PROTEIN_RECEP_F1_2"/>
    <property type="match status" value="1"/>
</dbReference>
<dbReference type="GO" id="GO:0005886">
    <property type="term" value="C:plasma membrane"/>
    <property type="evidence" value="ECO:0007669"/>
    <property type="project" value="TreeGrafter"/>
</dbReference>
<protein>
    <submittedName>
        <fullName evidence="12">Galanin receptor type 2-like</fullName>
    </submittedName>
</protein>
<feature type="transmembrane region" description="Helical" evidence="9">
    <location>
        <begin position="313"/>
        <end position="336"/>
    </location>
</feature>
<feature type="transmembrane region" description="Helical" evidence="9">
    <location>
        <begin position="279"/>
        <end position="301"/>
    </location>
</feature>
<feature type="transmembrane region" description="Helical" evidence="9">
    <location>
        <begin position="156"/>
        <end position="175"/>
    </location>
</feature>
<dbReference type="Pfam" id="PF00001">
    <property type="entry name" value="7tm_1"/>
    <property type="match status" value="1"/>
</dbReference>
<evidence type="ECO:0000256" key="2">
    <source>
        <dbReference type="ARBA" id="ARBA00022692"/>
    </source>
</evidence>
<dbReference type="OrthoDB" id="5962619at2759"/>
<dbReference type="SUPFAM" id="SSF81321">
    <property type="entry name" value="Family A G protein-coupled receptor-like"/>
    <property type="match status" value="1"/>
</dbReference>
<evidence type="ECO:0000313" key="11">
    <source>
        <dbReference type="Proteomes" id="UP000515163"/>
    </source>
</evidence>
<dbReference type="PRINTS" id="PR00237">
    <property type="entry name" value="GPCRRHODOPSN"/>
</dbReference>
<feature type="transmembrane region" description="Helical" evidence="9">
    <location>
        <begin position="114"/>
        <end position="135"/>
    </location>
</feature>
<feature type="transmembrane region" description="Helical" evidence="9">
    <location>
        <begin position="78"/>
        <end position="99"/>
    </location>
</feature>
<dbReference type="KEGG" id="aten:116286873"/>
<dbReference type="GeneID" id="116286873"/>
<evidence type="ECO:0000259" key="10">
    <source>
        <dbReference type="PROSITE" id="PS50262"/>
    </source>
</evidence>
<evidence type="ECO:0000256" key="9">
    <source>
        <dbReference type="SAM" id="Phobius"/>
    </source>
</evidence>
<gene>
    <name evidence="12" type="primary">LOC116286873</name>
</gene>
<sequence>MVLTMSSNSSSYFTMRNDSQLNQTLLSNMGSPLLSPEAFRLLTNVFFSCIIATGVIGNGLVIATILRWKEMRSPCNLFLLNISIADLCLTGIGGSFRIVEVYFGWIFGDFLCRFLAPMQDVFVSVSGITHSTIAWERYRATVTPFKPRISKGRTKRLLPVIWVVSYVACGLPLVFTTKQSQKGGKMRCSPHWSILYRRIYEVYLVAVFIVLQLVLQTYAYANIIRALRSGNGIFRRSTREGSKVVEQLELTEDALNIESRMSFSARNARCKQKAKTIKTLIVLVVVFQVCYIPRGTVMLVGEFATNLSSHFRYVELISLILYYLKHVLNPVILFLMSAEFSQGLKSLVTGRINDKRRSRASQRQTCQVPPQASSGGKKSVEEDITNEYLIKVKRTEQTDEQS</sequence>
<dbReference type="InParanoid" id="A0A6P8GYN2"/>